<dbReference type="SUPFAM" id="SSF53795">
    <property type="entry name" value="PEP carboxykinase-like"/>
    <property type="match status" value="1"/>
</dbReference>
<comment type="caution">
    <text evidence="1">The sequence shown here is derived from an EMBL/GenBank/DDBJ whole genome shotgun (WGS) entry which is preliminary data.</text>
</comment>
<organism evidence="1 2">
    <name type="scientific">Ferviditalea candida</name>
    <dbReference type="NCBI Taxonomy" id="3108399"/>
    <lineage>
        <taxon>Bacteria</taxon>
        <taxon>Bacillati</taxon>
        <taxon>Bacillota</taxon>
        <taxon>Bacilli</taxon>
        <taxon>Bacillales</taxon>
        <taxon>Paenibacillaceae</taxon>
        <taxon>Ferviditalea</taxon>
    </lineage>
</organism>
<name>A0ABU5ZE45_9BACL</name>
<proteinExistence type="predicted"/>
<dbReference type="InterPro" id="IPR027417">
    <property type="entry name" value="P-loop_NTPase"/>
</dbReference>
<sequence length="310" mass="34352">MLQPPKKLMYEAFGFRISSDIPLPELSPSVNQEDNPVDIEVVIDNTPKPFDQPPYEFVVEKDVIMVEMPDTAIFSILEGKRIVCTPRSGADEALIRLYILGTCMGSLLLQRRILPLHGSAVAIGGKAYAFIGDSGAGKSTLASAFMSRGYQLLSDDVIAVSFSGGVPLVIPSYPQQKLWQDSLNSFGMEISQYLSIFGRETKYSVPVSAKFHSSPLPLAGVFELVKGDGEQIGIEPVHKLERLQMLFVHTYRSFLIPRMELMEWHFNTSASLANRIELFRLRRNMDGFSAPQLASIILDAINSDGGINYD</sequence>
<protein>
    <submittedName>
        <fullName evidence="1">Aldolase</fullName>
    </submittedName>
</protein>
<gene>
    <name evidence="1" type="ORF">VF724_03720</name>
</gene>
<evidence type="ECO:0000313" key="2">
    <source>
        <dbReference type="Proteomes" id="UP001310386"/>
    </source>
</evidence>
<keyword evidence="2" id="KW-1185">Reference proteome</keyword>
<evidence type="ECO:0000313" key="1">
    <source>
        <dbReference type="EMBL" id="MEB3100764.1"/>
    </source>
</evidence>
<dbReference type="RefSeq" id="WP_371752882.1">
    <property type="nucleotide sequence ID" value="NZ_JAYJLD010000004.1"/>
</dbReference>
<reference evidence="1" key="1">
    <citation type="submission" date="2023-12" db="EMBL/GenBank/DDBJ databases">
        <title>Fervidustalea candida gen. nov., sp. nov., a novel member of the family Paenibacillaceae isolated from a geothermal area.</title>
        <authorList>
            <person name="Li W.-J."/>
            <person name="Jiao J.-Y."/>
            <person name="Chen Y."/>
        </authorList>
    </citation>
    <scope>NUCLEOTIDE SEQUENCE</scope>
    <source>
        <strain evidence="1">SYSU GA230002</strain>
    </source>
</reference>
<dbReference type="Proteomes" id="UP001310386">
    <property type="component" value="Unassembled WGS sequence"/>
</dbReference>
<dbReference type="Gene3D" id="3.40.50.300">
    <property type="entry name" value="P-loop containing nucleotide triphosphate hydrolases"/>
    <property type="match status" value="1"/>
</dbReference>
<accession>A0ABU5ZE45</accession>
<dbReference type="EMBL" id="JAYJLD010000004">
    <property type="protein sequence ID" value="MEB3100764.1"/>
    <property type="molecule type" value="Genomic_DNA"/>
</dbReference>